<dbReference type="EMBL" id="SDMP01000018">
    <property type="protein sequence ID" value="RYQ97050.1"/>
    <property type="molecule type" value="Genomic_DNA"/>
</dbReference>
<evidence type="ECO:0000313" key="1">
    <source>
        <dbReference type="EMBL" id="RYQ97050.1"/>
    </source>
</evidence>
<dbReference type="Proteomes" id="UP000289738">
    <property type="component" value="Chromosome B08"/>
</dbReference>
<keyword evidence="2" id="KW-1185">Reference proteome</keyword>
<organism evidence="1 2">
    <name type="scientific">Arachis hypogaea</name>
    <name type="common">Peanut</name>
    <dbReference type="NCBI Taxonomy" id="3818"/>
    <lineage>
        <taxon>Eukaryota</taxon>
        <taxon>Viridiplantae</taxon>
        <taxon>Streptophyta</taxon>
        <taxon>Embryophyta</taxon>
        <taxon>Tracheophyta</taxon>
        <taxon>Spermatophyta</taxon>
        <taxon>Magnoliopsida</taxon>
        <taxon>eudicotyledons</taxon>
        <taxon>Gunneridae</taxon>
        <taxon>Pentapetalae</taxon>
        <taxon>rosids</taxon>
        <taxon>fabids</taxon>
        <taxon>Fabales</taxon>
        <taxon>Fabaceae</taxon>
        <taxon>Papilionoideae</taxon>
        <taxon>50 kb inversion clade</taxon>
        <taxon>dalbergioids sensu lato</taxon>
        <taxon>Dalbergieae</taxon>
        <taxon>Pterocarpus clade</taxon>
        <taxon>Arachis</taxon>
    </lineage>
</organism>
<accession>A0A444Y552</accession>
<protein>
    <recommendedName>
        <fullName evidence="3">Protein FAR1-RELATED SEQUENCE</fullName>
    </recommendedName>
</protein>
<evidence type="ECO:0000313" key="2">
    <source>
        <dbReference type="Proteomes" id="UP000289738"/>
    </source>
</evidence>
<reference evidence="1 2" key="1">
    <citation type="submission" date="2019-01" db="EMBL/GenBank/DDBJ databases">
        <title>Sequencing of cultivated peanut Arachis hypogaea provides insights into genome evolution and oil improvement.</title>
        <authorList>
            <person name="Chen X."/>
        </authorList>
    </citation>
    <scope>NUCLEOTIDE SEQUENCE [LARGE SCALE GENOMIC DNA]</scope>
    <source>
        <strain evidence="2">cv. Fuhuasheng</strain>
        <tissue evidence="1">Leaves</tissue>
    </source>
</reference>
<dbReference type="AlphaFoldDB" id="A0A444Y552"/>
<sequence>MSHVVWNSFTKESFDRNWNDFLMKYGLTDVTFSDWIFMCFACVVEVPTCMTFGGFGSDLVYLDHHFWTGMRSTQRSESMHIFFNKYDNFLGSKEQRERERKRIGCCRFSYCHTVYNKIINGSSISACVYLKRSSGKPKHNLEEMFLTQYLTSLELHMMGYQVKLNVNAYYLS</sequence>
<evidence type="ECO:0008006" key="3">
    <source>
        <dbReference type="Google" id="ProtNLM"/>
    </source>
</evidence>
<gene>
    <name evidence="1" type="ORF">Ahy_B08g093034</name>
</gene>
<comment type="caution">
    <text evidence="1">The sequence shown here is derived from an EMBL/GenBank/DDBJ whole genome shotgun (WGS) entry which is preliminary data.</text>
</comment>
<name>A0A444Y552_ARAHY</name>
<proteinExistence type="predicted"/>